<feature type="domain" description="Polymerase nucleotidyl transferase" evidence="2">
    <location>
        <begin position="21"/>
        <end position="82"/>
    </location>
</feature>
<dbReference type="Proteomes" id="UP000596099">
    <property type="component" value="Plasmid pHB5018b"/>
</dbReference>
<evidence type="ECO:0000256" key="1">
    <source>
        <dbReference type="SAM" id="MobiDB-lite"/>
    </source>
</evidence>
<dbReference type="Pfam" id="PF01909">
    <property type="entry name" value="NTP_transf_2"/>
    <property type="match status" value="1"/>
</dbReference>
<dbReference type="CDD" id="cd05403">
    <property type="entry name" value="NT_KNTase_like"/>
    <property type="match status" value="1"/>
</dbReference>
<feature type="region of interest" description="Disordered" evidence="1">
    <location>
        <begin position="129"/>
        <end position="154"/>
    </location>
</feature>
<sequence length="154" mass="16936">MPTVKVFYPRWTREELLLRLEEGLKALEKEVPLLEAWLFGSWARGRASVGSDVDLLLLYRGPRREDLHRLARKAFPGLPLELHAYTEEEAARLEAVLARMREGPSASVLSLGPTRPPAASLPWKACWTTSSAPSTGAPTRAPSPSTTSPPTPTP</sequence>
<evidence type="ECO:0000259" key="2">
    <source>
        <dbReference type="Pfam" id="PF01909"/>
    </source>
</evidence>
<dbReference type="Gene3D" id="3.30.460.10">
    <property type="entry name" value="Beta Polymerase, domain 2"/>
    <property type="match status" value="1"/>
</dbReference>
<reference evidence="4" key="1">
    <citation type="submission" date="2021-01" db="EMBL/GenBank/DDBJ databases">
        <title>Complete Genome Sequence of Thermus thermophilus Strain HB5018, Isolated from Mine Onsen Hot Spring.</title>
        <authorList>
            <person name="Miyazaki K."/>
            <person name="Moriya T."/>
            <person name="Nemoto N."/>
            <person name="Oshima T."/>
            <person name="Yura K."/>
            <person name="Bessho Y."/>
        </authorList>
    </citation>
    <scope>NUCLEOTIDE SEQUENCE [LARGE SCALE GENOMIC DNA]</scope>
    <source>
        <strain evidence="4">HB5018</strain>
        <plasmid evidence="4">pHB5018b</plasmid>
    </source>
</reference>
<dbReference type="InterPro" id="IPR002934">
    <property type="entry name" value="Polymerase_NTP_transf_dom"/>
</dbReference>
<geneLocation type="plasmid" evidence="3 4">
    <name>pHB5018b</name>
</geneLocation>
<proteinExistence type="predicted"/>
<dbReference type="EMBL" id="AP024271">
    <property type="protein sequence ID" value="BCP67429.1"/>
    <property type="molecule type" value="Genomic_DNA"/>
</dbReference>
<evidence type="ECO:0000313" key="4">
    <source>
        <dbReference type="Proteomes" id="UP000596099"/>
    </source>
</evidence>
<dbReference type="AlphaFoldDB" id="A0A7R7TG12"/>
<gene>
    <name evidence="3" type="ORF">TthHB5018_b23630</name>
</gene>
<dbReference type="InterPro" id="IPR043519">
    <property type="entry name" value="NT_sf"/>
</dbReference>
<keyword evidence="3" id="KW-0614">Plasmid</keyword>
<organism evidence="3 4">
    <name type="scientific">Thermus thermophilus</name>
    <dbReference type="NCBI Taxonomy" id="274"/>
    <lineage>
        <taxon>Bacteria</taxon>
        <taxon>Thermotogati</taxon>
        <taxon>Deinococcota</taxon>
        <taxon>Deinococci</taxon>
        <taxon>Thermales</taxon>
        <taxon>Thermaceae</taxon>
        <taxon>Thermus</taxon>
    </lineage>
</organism>
<evidence type="ECO:0000313" key="3">
    <source>
        <dbReference type="EMBL" id="BCP67429.1"/>
    </source>
</evidence>
<feature type="compositionally biased region" description="Low complexity" evidence="1">
    <location>
        <begin position="129"/>
        <end position="146"/>
    </location>
</feature>
<protein>
    <recommendedName>
        <fullName evidence="2">Polymerase nucleotidyl transferase domain-containing protein</fullName>
    </recommendedName>
</protein>
<accession>A0A7R7TG12</accession>
<name>A0A7R7TG12_THETH</name>
<dbReference type="SUPFAM" id="SSF81301">
    <property type="entry name" value="Nucleotidyltransferase"/>
    <property type="match status" value="1"/>
</dbReference>
<dbReference type="GO" id="GO:0016779">
    <property type="term" value="F:nucleotidyltransferase activity"/>
    <property type="evidence" value="ECO:0007669"/>
    <property type="project" value="InterPro"/>
</dbReference>